<keyword evidence="2" id="KW-0812">Transmembrane</keyword>
<protein>
    <submittedName>
        <fullName evidence="3">Uncharacterized protein</fullName>
    </submittedName>
</protein>
<dbReference type="InParanoid" id="A0A7N2LG87"/>
<keyword evidence="2" id="KW-0472">Membrane</keyword>
<sequence length="531" mass="62147">MNLEIDEVSKMVLTSAAVDIPIVTQDNLICEELIIDVPLVMEPVQWRECCIYKVPKKLRQVKKEAYTPKLISIGPFHHGEKDLRGEKELRDEENENVPRDMEMLKVRYFMDFCYRTRKCQKEIARIIEENEVKIRHCYAEISKLNSEDFVKMVLVDSTFIIELFLRSQENEKRNEKRSQENEKRIQENEPLLKNDAKKEENEKRSQENEKRIQENEPLLKNDAKKEDEKDEEDYILSKPWLAEGIKQDLMLLENQLPFFILKELYDQISYSEKNNEISFLDLACGYFSSSKSKIPAGKEVNHFTDLVRYSYCPSTQYKKGSTITHLYSATKLYGAGVMFRNDEVDIQFKKLQLLEIFPCFNISWFLNCLPCLKCFPCLERMQTLLKVPTLIVDDATEICFRNLMALEQCHYPSESYICNYIVLLDYLINTRDDVELFVENKIIINGLGSNEAVATMVNNLGLEIVENRSHYGEMAKKLNVHYENCYNHNMGTLTSTYFPNLWRGTLTVVGLVVFGFSIWSTIKPFVTHQID</sequence>
<dbReference type="RefSeq" id="XP_030967173.1">
    <property type="nucleotide sequence ID" value="XM_031111313.1"/>
</dbReference>
<dbReference type="EnsemblPlants" id="QL04p032389:mrna">
    <property type="protein sequence ID" value="QL04p032389:mrna:CDS:1"/>
    <property type="gene ID" value="QL04p032389"/>
</dbReference>
<evidence type="ECO:0000313" key="3">
    <source>
        <dbReference type="EnsemblPlants" id="QL04p032389:mrna:CDS:1"/>
    </source>
</evidence>
<evidence type="ECO:0000256" key="2">
    <source>
        <dbReference type="SAM" id="Phobius"/>
    </source>
</evidence>
<dbReference type="Proteomes" id="UP000594261">
    <property type="component" value="Chromosome 4"/>
</dbReference>
<organism evidence="3 4">
    <name type="scientific">Quercus lobata</name>
    <name type="common">Valley oak</name>
    <dbReference type="NCBI Taxonomy" id="97700"/>
    <lineage>
        <taxon>Eukaryota</taxon>
        <taxon>Viridiplantae</taxon>
        <taxon>Streptophyta</taxon>
        <taxon>Embryophyta</taxon>
        <taxon>Tracheophyta</taxon>
        <taxon>Spermatophyta</taxon>
        <taxon>Magnoliopsida</taxon>
        <taxon>eudicotyledons</taxon>
        <taxon>Gunneridae</taxon>
        <taxon>Pentapetalae</taxon>
        <taxon>rosids</taxon>
        <taxon>fabids</taxon>
        <taxon>Fagales</taxon>
        <taxon>Fagaceae</taxon>
        <taxon>Quercus</taxon>
    </lineage>
</organism>
<evidence type="ECO:0000256" key="1">
    <source>
        <dbReference type="SAM" id="MobiDB-lite"/>
    </source>
</evidence>
<reference evidence="3" key="2">
    <citation type="submission" date="2021-01" db="UniProtKB">
        <authorList>
            <consortium name="EnsemblPlants"/>
        </authorList>
    </citation>
    <scope>IDENTIFICATION</scope>
</reference>
<feature type="transmembrane region" description="Helical" evidence="2">
    <location>
        <begin position="501"/>
        <end position="522"/>
    </location>
</feature>
<dbReference type="PANTHER" id="PTHR31170:SF9">
    <property type="entry name" value="PROTEIN, PUTATIVE (DUF247)-RELATED"/>
    <property type="match status" value="1"/>
</dbReference>
<gene>
    <name evidence="3" type="primary">LOC115987716</name>
</gene>
<evidence type="ECO:0000313" key="4">
    <source>
        <dbReference type="Proteomes" id="UP000594261"/>
    </source>
</evidence>
<dbReference type="OrthoDB" id="1489568at2759"/>
<keyword evidence="2" id="KW-1133">Transmembrane helix</keyword>
<dbReference type="Gramene" id="QL04p032389:mrna">
    <property type="protein sequence ID" value="QL04p032389:mrna:CDS:1"/>
    <property type="gene ID" value="QL04p032389"/>
</dbReference>
<dbReference type="Pfam" id="PF03140">
    <property type="entry name" value="DUF247"/>
    <property type="match status" value="1"/>
</dbReference>
<proteinExistence type="predicted"/>
<dbReference type="AlphaFoldDB" id="A0A7N2LG87"/>
<accession>A0A7N2LG87</accession>
<dbReference type="InterPro" id="IPR004158">
    <property type="entry name" value="DUF247_pln"/>
</dbReference>
<dbReference type="FunCoup" id="A0A7N2LG87">
    <property type="interactions" value="23"/>
</dbReference>
<dbReference type="PANTHER" id="PTHR31170">
    <property type="entry name" value="BNAC04G53230D PROTEIN"/>
    <property type="match status" value="1"/>
</dbReference>
<name>A0A7N2LG87_QUELO</name>
<reference evidence="3 4" key="1">
    <citation type="journal article" date="2016" name="G3 (Bethesda)">
        <title>First Draft Assembly and Annotation of the Genome of a California Endemic Oak Quercus lobata Nee (Fagaceae).</title>
        <authorList>
            <person name="Sork V.L."/>
            <person name="Fitz-Gibbon S.T."/>
            <person name="Puiu D."/>
            <person name="Crepeau M."/>
            <person name="Gugger P.F."/>
            <person name="Sherman R."/>
            <person name="Stevens K."/>
            <person name="Langley C.H."/>
            <person name="Pellegrini M."/>
            <person name="Salzberg S.L."/>
        </authorList>
    </citation>
    <scope>NUCLEOTIDE SEQUENCE [LARGE SCALE GENOMIC DNA]</scope>
    <source>
        <strain evidence="3 4">cv. SW786</strain>
    </source>
</reference>
<dbReference type="KEGG" id="qlo:115987716"/>
<dbReference type="EMBL" id="LRBV02000004">
    <property type="status" value="NOT_ANNOTATED_CDS"/>
    <property type="molecule type" value="Genomic_DNA"/>
</dbReference>
<keyword evidence="4" id="KW-1185">Reference proteome</keyword>
<feature type="region of interest" description="Disordered" evidence="1">
    <location>
        <begin position="171"/>
        <end position="226"/>
    </location>
</feature>
<dbReference type="GeneID" id="115987716"/>